<gene>
    <name evidence="12" type="ORF">J0B03_11545</name>
</gene>
<keyword evidence="9" id="KW-0411">Iron-sulfur</keyword>
<dbReference type="AlphaFoldDB" id="A0A975AHF8"/>
<comment type="cofactor">
    <cofactor evidence="1">
        <name>FMN</name>
        <dbReference type="ChEBI" id="CHEBI:58210"/>
    </cofactor>
</comment>
<dbReference type="Gene3D" id="3.40.50.720">
    <property type="entry name" value="NAD(P)-binding Rossmann-like Domain"/>
    <property type="match status" value="1"/>
</dbReference>
<reference evidence="12" key="1">
    <citation type="submission" date="2021-03" db="EMBL/GenBank/DDBJ databases">
        <title>Alkalibacter marinus sp. nov., isolated from tidal flat sediment.</title>
        <authorList>
            <person name="Namirimu T."/>
            <person name="Yang J.-A."/>
            <person name="Yang S.-H."/>
            <person name="Kim Y.-J."/>
            <person name="Kwon K.K."/>
        </authorList>
    </citation>
    <scope>NUCLEOTIDE SEQUENCE</scope>
    <source>
        <strain evidence="12">ES005</strain>
    </source>
</reference>
<dbReference type="KEGG" id="alka:J0B03_11545"/>
<evidence type="ECO:0000256" key="8">
    <source>
        <dbReference type="ARBA" id="ARBA00023004"/>
    </source>
</evidence>
<dbReference type="Pfam" id="PF00724">
    <property type="entry name" value="Oxidored_FMN"/>
    <property type="match status" value="1"/>
</dbReference>
<protein>
    <submittedName>
        <fullName evidence="12">FAD-dependent oxidoreductase</fullName>
    </submittedName>
</protein>
<feature type="domain" description="FAD/NAD(P)-binding" evidence="11">
    <location>
        <begin position="399"/>
        <end position="628"/>
    </location>
</feature>
<evidence type="ECO:0000256" key="5">
    <source>
        <dbReference type="ARBA" id="ARBA00022643"/>
    </source>
</evidence>
<dbReference type="InterPro" id="IPR013785">
    <property type="entry name" value="Aldolase_TIM"/>
</dbReference>
<keyword evidence="7" id="KW-0560">Oxidoreductase</keyword>
<name>A0A975AHF8_9FIRM</name>
<evidence type="ECO:0000259" key="10">
    <source>
        <dbReference type="Pfam" id="PF00724"/>
    </source>
</evidence>
<dbReference type="GO" id="GO:0046872">
    <property type="term" value="F:metal ion binding"/>
    <property type="evidence" value="ECO:0007669"/>
    <property type="project" value="UniProtKB-KW"/>
</dbReference>
<dbReference type="RefSeq" id="WP_207299748.1">
    <property type="nucleotide sequence ID" value="NZ_CP071444.1"/>
</dbReference>
<dbReference type="GO" id="GO:0010181">
    <property type="term" value="F:FMN binding"/>
    <property type="evidence" value="ECO:0007669"/>
    <property type="project" value="InterPro"/>
</dbReference>
<feature type="domain" description="NADH:flavin oxidoreductase/NADH oxidase N-terminal" evidence="10">
    <location>
        <begin position="8"/>
        <end position="349"/>
    </location>
</feature>
<dbReference type="Gene3D" id="3.50.50.60">
    <property type="entry name" value="FAD/NAD(P)-binding domain"/>
    <property type="match status" value="1"/>
</dbReference>
<keyword evidence="4" id="KW-0285">Flavoprotein</keyword>
<evidence type="ECO:0000256" key="6">
    <source>
        <dbReference type="ARBA" id="ARBA00022723"/>
    </source>
</evidence>
<dbReference type="PANTHER" id="PTHR42917">
    <property type="entry name" value="2,4-DIENOYL-COA REDUCTASE"/>
    <property type="match status" value="1"/>
</dbReference>
<dbReference type="CDD" id="cd02803">
    <property type="entry name" value="OYE_like_FMN_family"/>
    <property type="match status" value="1"/>
</dbReference>
<evidence type="ECO:0000256" key="9">
    <source>
        <dbReference type="ARBA" id="ARBA00023014"/>
    </source>
</evidence>
<dbReference type="InterPro" id="IPR023753">
    <property type="entry name" value="FAD/NAD-binding_dom"/>
</dbReference>
<dbReference type="Pfam" id="PF07992">
    <property type="entry name" value="Pyr_redox_2"/>
    <property type="match status" value="1"/>
</dbReference>
<dbReference type="Proteomes" id="UP000663499">
    <property type="component" value="Chromosome"/>
</dbReference>
<dbReference type="SUPFAM" id="SSF51395">
    <property type="entry name" value="FMN-linked oxidoreductases"/>
    <property type="match status" value="1"/>
</dbReference>
<dbReference type="InterPro" id="IPR001155">
    <property type="entry name" value="OxRdtase_FMN_N"/>
</dbReference>
<dbReference type="SUPFAM" id="SSF51905">
    <property type="entry name" value="FAD/NAD(P)-binding domain"/>
    <property type="match status" value="1"/>
</dbReference>
<organism evidence="12 13">
    <name type="scientific">Alkalibacter rhizosphaerae</name>
    <dbReference type="NCBI Taxonomy" id="2815577"/>
    <lineage>
        <taxon>Bacteria</taxon>
        <taxon>Bacillati</taxon>
        <taxon>Bacillota</taxon>
        <taxon>Clostridia</taxon>
        <taxon>Eubacteriales</taxon>
        <taxon>Eubacteriaceae</taxon>
        <taxon>Alkalibacter</taxon>
    </lineage>
</organism>
<evidence type="ECO:0000256" key="2">
    <source>
        <dbReference type="ARBA" id="ARBA00001966"/>
    </source>
</evidence>
<keyword evidence="6" id="KW-0479">Metal-binding</keyword>
<evidence type="ECO:0000256" key="3">
    <source>
        <dbReference type="ARBA" id="ARBA00011048"/>
    </source>
</evidence>
<dbReference type="GO" id="GO:0051536">
    <property type="term" value="F:iron-sulfur cluster binding"/>
    <property type="evidence" value="ECO:0007669"/>
    <property type="project" value="UniProtKB-KW"/>
</dbReference>
<comment type="similarity">
    <text evidence="3">In the N-terminal section; belongs to the NADH:flavin oxidoreductase/NADH oxidase family.</text>
</comment>
<keyword evidence="5" id="KW-0288">FMN</keyword>
<dbReference type="EMBL" id="CP071444">
    <property type="protein sequence ID" value="QSX08407.1"/>
    <property type="molecule type" value="Genomic_DNA"/>
</dbReference>
<evidence type="ECO:0000313" key="13">
    <source>
        <dbReference type="Proteomes" id="UP000663499"/>
    </source>
</evidence>
<keyword evidence="8" id="KW-0408">Iron</keyword>
<dbReference type="InterPro" id="IPR051793">
    <property type="entry name" value="NADH:flavin_oxidoreductase"/>
</dbReference>
<dbReference type="Gene3D" id="3.20.20.70">
    <property type="entry name" value="Aldolase class I"/>
    <property type="match status" value="1"/>
</dbReference>
<evidence type="ECO:0000259" key="11">
    <source>
        <dbReference type="Pfam" id="PF07992"/>
    </source>
</evidence>
<proteinExistence type="inferred from homology"/>
<dbReference type="InterPro" id="IPR036188">
    <property type="entry name" value="FAD/NAD-bd_sf"/>
</dbReference>
<keyword evidence="13" id="KW-1185">Reference proteome</keyword>
<accession>A0A975AHF8</accession>
<comment type="cofactor">
    <cofactor evidence="2">
        <name>[4Fe-4S] cluster</name>
        <dbReference type="ChEBI" id="CHEBI:49883"/>
    </cofactor>
</comment>
<evidence type="ECO:0000256" key="4">
    <source>
        <dbReference type="ARBA" id="ARBA00022630"/>
    </source>
</evidence>
<sequence length="664" mass="72948">MSTNYPNVFQSIRIRGVDFKNRIEMAPPSPNRADKDGRVCREFVDWFRPMAKGGAATIHVGNSVIDSSESSDEERQLDMGNDGAILPLSTFVEMCESYGCQASLEINHCGRDTNPSRIGRPAISASSMVTPMENMRAAMEGREPIPTEEMSHEKIKETVDKYAMAAYRCKKAGMKISMIHGGHGNLISQFASRLYNKRTDEYGGSLENRARFCIEVLDAVREKVGENFVIEFRISADEIHPDGMHFEETLQFIDIIKDKIDILHVSAGLHGDFAYFRNWWQNAMMDRMYNVHYAEKIKKRFPDLLVATVGSIMSIKDAEEIIATGKADFVAMCRPLIADPDMPRKYALGQEEDHRPCIRCQYCGMRLTKPRVIGCAVNPYSANIDAYPDGKVPLAEQKKKVAVIGGGPGGIQAAITLRERGHDVTLYEKGNRLGGNVIGAAAPSFKIDMKDYLDYLVLQANKSGATILLNTEATKELLDQENFDAMVVAVGADPFVPKVNGVDKPHVHWAPDADVGLVEVGNKSVIVGGGAIGIETAIGLKEEGKEVEIVEMAPDFNHLAQNSSGTMQDLLEKIDTLKIPVHLNCRLMEVKDDEVICVDTKSQEQISLPADTVLLAAGMVPRHAMVDDLRQSVPATEVYIVGDAVDVATIAEAVNGAFKAAAQI</sequence>
<evidence type="ECO:0000256" key="7">
    <source>
        <dbReference type="ARBA" id="ARBA00023002"/>
    </source>
</evidence>
<dbReference type="PANTHER" id="PTHR42917:SF2">
    <property type="entry name" value="2,4-DIENOYL-COA REDUCTASE [(2E)-ENOYL-COA-PRODUCING]"/>
    <property type="match status" value="1"/>
</dbReference>
<evidence type="ECO:0000313" key="12">
    <source>
        <dbReference type="EMBL" id="QSX08407.1"/>
    </source>
</evidence>
<dbReference type="GO" id="GO:0016491">
    <property type="term" value="F:oxidoreductase activity"/>
    <property type="evidence" value="ECO:0007669"/>
    <property type="project" value="UniProtKB-KW"/>
</dbReference>
<evidence type="ECO:0000256" key="1">
    <source>
        <dbReference type="ARBA" id="ARBA00001917"/>
    </source>
</evidence>
<dbReference type="PRINTS" id="PR00368">
    <property type="entry name" value="FADPNR"/>
</dbReference>